<reference evidence="1 2" key="1">
    <citation type="submission" date="2022-08" db="EMBL/GenBank/DDBJ databases">
        <title>Bacterial and archaeal communities from various locations to study Microbial Dark Matter (Phase II).</title>
        <authorList>
            <person name="Stepanauskas R."/>
        </authorList>
    </citation>
    <scope>NUCLEOTIDE SEQUENCE [LARGE SCALE GENOMIC DNA]</scope>
    <source>
        <strain evidence="1 2">PD1</strain>
    </source>
</reference>
<dbReference type="RefSeq" id="WP_259101347.1">
    <property type="nucleotide sequence ID" value="NZ_CP130454.1"/>
</dbReference>
<accession>A0ABT2ESJ6</accession>
<dbReference type="Pfam" id="PF08665">
    <property type="entry name" value="PglZ"/>
    <property type="match status" value="1"/>
</dbReference>
<organism evidence="1 2">
    <name type="scientific">Candidatus Fervidibacter sacchari</name>
    <dbReference type="NCBI Taxonomy" id="1448929"/>
    <lineage>
        <taxon>Bacteria</taxon>
        <taxon>Candidatus Fervidibacterota</taxon>
        <taxon>Candidatus Fervidibacter</taxon>
    </lineage>
</organism>
<proteinExistence type="predicted"/>
<evidence type="ECO:0000313" key="1">
    <source>
        <dbReference type="EMBL" id="MCS3920916.1"/>
    </source>
</evidence>
<sequence>MLNESLVRELVEAEDLLPVIWKAMVRIWKPNGSLELEKLSPETLKEFYDEREEQMFRLERFLSDTVSDLYNFLLQRAINQDGSYVLKWLQGNNVVIIADSLSVREAALLTHWFPQINFAKDQPFAVAPFPTLTESLAQKLLGVIAPSSGRDTEKFTYRYIAGPGALEQSFPEDRPLLIWLRLPDAELEQVTEAQTTKIADVLRVTVEALGKLFQRLCGRKVVITSDHGYFYGASSKHFEEVSFRGLEQLPRERRAYRRGEASSLSPLEQDAFIGHGEWIALKGRYWRSGSGQNARHTSHGGLSLTEVLVPILEIVG</sequence>
<dbReference type="Proteomes" id="UP001204798">
    <property type="component" value="Unassembled WGS sequence"/>
</dbReference>
<gene>
    <name evidence="1" type="ORF">M2350_003357</name>
</gene>
<name>A0ABT2ESJ6_9BACT</name>
<evidence type="ECO:0008006" key="3">
    <source>
        <dbReference type="Google" id="ProtNLM"/>
    </source>
</evidence>
<protein>
    <recommendedName>
        <fullName evidence="3">PglZ domain-containing protein</fullName>
    </recommendedName>
</protein>
<comment type="caution">
    <text evidence="1">The sequence shown here is derived from an EMBL/GenBank/DDBJ whole genome shotgun (WGS) entry which is preliminary data.</text>
</comment>
<dbReference type="EMBL" id="JANUCP010000008">
    <property type="protein sequence ID" value="MCS3920916.1"/>
    <property type="molecule type" value="Genomic_DNA"/>
</dbReference>
<keyword evidence="2" id="KW-1185">Reference proteome</keyword>
<evidence type="ECO:0000313" key="2">
    <source>
        <dbReference type="Proteomes" id="UP001204798"/>
    </source>
</evidence>